<organism evidence="2 3">
    <name type="scientific">Microbacterium deminutum</name>
    <dbReference type="NCBI Taxonomy" id="344164"/>
    <lineage>
        <taxon>Bacteria</taxon>
        <taxon>Bacillati</taxon>
        <taxon>Actinomycetota</taxon>
        <taxon>Actinomycetes</taxon>
        <taxon>Micrococcales</taxon>
        <taxon>Microbacteriaceae</taxon>
        <taxon>Microbacterium</taxon>
    </lineage>
</organism>
<dbReference type="EMBL" id="BAAAOG010000010">
    <property type="protein sequence ID" value="GAA1968676.1"/>
    <property type="molecule type" value="Genomic_DNA"/>
</dbReference>
<dbReference type="Proteomes" id="UP001499933">
    <property type="component" value="Unassembled WGS sequence"/>
</dbReference>
<evidence type="ECO:0000313" key="2">
    <source>
        <dbReference type="EMBL" id="GAA1968676.1"/>
    </source>
</evidence>
<comment type="caution">
    <text evidence="2">The sequence shown here is derived from an EMBL/GenBank/DDBJ whole genome shotgun (WGS) entry which is preliminary data.</text>
</comment>
<keyword evidence="1" id="KW-1133">Transmembrane helix</keyword>
<protein>
    <recommendedName>
        <fullName evidence="4">DUF1707 domain-containing protein</fullName>
    </recommendedName>
</protein>
<evidence type="ECO:0000313" key="3">
    <source>
        <dbReference type="Proteomes" id="UP001499933"/>
    </source>
</evidence>
<reference evidence="2 3" key="1">
    <citation type="journal article" date="2019" name="Int. J. Syst. Evol. Microbiol.">
        <title>The Global Catalogue of Microorganisms (GCM) 10K type strain sequencing project: providing services to taxonomists for standard genome sequencing and annotation.</title>
        <authorList>
            <consortium name="The Broad Institute Genomics Platform"/>
            <consortium name="The Broad Institute Genome Sequencing Center for Infectious Disease"/>
            <person name="Wu L."/>
            <person name="Ma J."/>
        </authorList>
    </citation>
    <scope>NUCLEOTIDE SEQUENCE [LARGE SCALE GENOMIC DNA]</scope>
    <source>
        <strain evidence="2 3">JCM 14901</strain>
    </source>
</reference>
<name>A0ABN2RGS2_9MICO</name>
<keyword evidence="1" id="KW-0472">Membrane</keyword>
<keyword evidence="1" id="KW-0812">Transmembrane</keyword>
<evidence type="ECO:0008006" key="4">
    <source>
        <dbReference type="Google" id="ProtNLM"/>
    </source>
</evidence>
<evidence type="ECO:0000256" key="1">
    <source>
        <dbReference type="SAM" id="Phobius"/>
    </source>
</evidence>
<gene>
    <name evidence="2" type="ORF">GCM10009776_34730</name>
</gene>
<sequence>MLAPEQPFFWRAGVAAISVWASPAKGEGMTIPSADGPPEERIGTTLDQFRQALTREVGRRNLGINISDERAAAIADDSELSARWYQLWLMSIRATPSPTPDTATPAPVEGAAAQTDDWQRQLPVRFNPPPGWPMPDQGWILQHIGLEMSDAWRPAGAPTDDPPGWMWWLPQNPQWTAWLEHHGKPAKRLRGFVVAAFVFLIITLAFVFAGSVAEAVLAGGFTLASATGAALTIAEVRHFRRDPLGELRDNHTQAAAQLNYGTTVRDGGFLDVADFISDFFDGE</sequence>
<feature type="transmembrane region" description="Helical" evidence="1">
    <location>
        <begin position="189"/>
        <end position="209"/>
    </location>
</feature>
<proteinExistence type="predicted"/>
<keyword evidence="3" id="KW-1185">Reference proteome</keyword>
<accession>A0ABN2RGS2</accession>